<dbReference type="Proteomes" id="UP001275084">
    <property type="component" value="Unassembled WGS sequence"/>
</dbReference>
<dbReference type="EMBL" id="JAUIQD010000007">
    <property type="protein sequence ID" value="KAK3343789.1"/>
    <property type="molecule type" value="Genomic_DNA"/>
</dbReference>
<dbReference type="AlphaFoldDB" id="A0AAJ0H8K3"/>
<keyword evidence="2" id="KW-1185">Reference proteome</keyword>
<proteinExistence type="predicted"/>
<evidence type="ECO:0000313" key="2">
    <source>
        <dbReference type="Proteomes" id="UP001275084"/>
    </source>
</evidence>
<sequence>MLADRQAVVCAGAWIANFHYGNLFRCLSCGSPRVQGGCFGKGEWGELQSTQSRHRLAGRGRAARARNRGAATHPKLSRIDLSGFFLFFISWGYALKNPKVPDRPQPGPAWIPSKVFKMVATNAQPYVQRSCDRLLFVIVQFVPLQGIGF</sequence>
<reference evidence="1" key="2">
    <citation type="submission" date="2023-06" db="EMBL/GenBank/DDBJ databases">
        <authorList>
            <consortium name="Lawrence Berkeley National Laboratory"/>
            <person name="Haridas S."/>
            <person name="Hensen N."/>
            <person name="Bonometti L."/>
            <person name="Westerberg I."/>
            <person name="Brannstrom I.O."/>
            <person name="Guillou S."/>
            <person name="Cros-Aarteil S."/>
            <person name="Calhoun S."/>
            <person name="Kuo A."/>
            <person name="Mondo S."/>
            <person name="Pangilinan J."/>
            <person name="Riley R."/>
            <person name="Labutti K."/>
            <person name="Andreopoulos B."/>
            <person name="Lipzen A."/>
            <person name="Chen C."/>
            <person name="Yanf M."/>
            <person name="Daum C."/>
            <person name="Ng V."/>
            <person name="Clum A."/>
            <person name="Steindorff A."/>
            <person name="Ohm R."/>
            <person name="Martin F."/>
            <person name="Silar P."/>
            <person name="Natvig D."/>
            <person name="Lalanne C."/>
            <person name="Gautier V."/>
            <person name="Ament-Velasquez S.L."/>
            <person name="Kruys A."/>
            <person name="Hutchinson M.I."/>
            <person name="Powell A.J."/>
            <person name="Barry K."/>
            <person name="Miller A.N."/>
            <person name="Grigoriev I.V."/>
            <person name="Debuchy R."/>
            <person name="Gladieux P."/>
            <person name="Thoren M.H."/>
            <person name="Johannesson H."/>
        </authorList>
    </citation>
    <scope>NUCLEOTIDE SEQUENCE</scope>
    <source>
        <strain evidence="1">CBS 955.72</strain>
    </source>
</reference>
<protein>
    <submittedName>
        <fullName evidence="1">Uncharacterized protein</fullName>
    </submittedName>
</protein>
<organism evidence="1 2">
    <name type="scientific">Lasiosphaeria hispida</name>
    <dbReference type="NCBI Taxonomy" id="260671"/>
    <lineage>
        <taxon>Eukaryota</taxon>
        <taxon>Fungi</taxon>
        <taxon>Dikarya</taxon>
        <taxon>Ascomycota</taxon>
        <taxon>Pezizomycotina</taxon>
        <taxon>Sordariomycetes</taxon>
        <taxon>Sordariomycetidae</taxon>
        <taxon>Sordariales</taxon>
        <taxon>Lasiosphaeriaceae</taxon>
        <taxon>Lasiosphaeria</taxon>
    </lineage>
</organism>
<reference evidence="1" key="1">
    <citation type="journal article" date="2023" name="Mol. Phylogenet. Evol.">
        <title>Genome-scale phylogeny and comparative genomics of the fungal order Sordariales.</title>
        <authorList>
            <person name="Hensen N."/>
            <person name="Bonometti L."/>
            <person name="Westerberg I."/>
            <person name="Brannstrom I.O."/>
            <person name="Guillou S."/>
            <person name="Cros-Aarteil S."/>
            <person name="Calhoun S."/>
            <person name="Haridas S."/>
            <person name="Kuo A."/>
            <person name="Mondo S."/>
            <person name="Pangilinan J."/>
            <person name="Riley R."/>
            <person name="LaButti K."/>
            <person name="Andreopoulos B."/>
            <person name="Lipzen A."/>
            <person name="Chen C."/>
            <person name="Yan M."/>
            <person name="Daum C."/>
            <person name="Ng V."/>
            <person name="Clum A."/>
            <person name="Steindorff A."/>
            <person name="Ohm R.A."/>
            <person name="Martin F."/>
            <person name="Silar P."/>
            <person name="Natvig D.O."/>
            <person name="Lalanne C."/>
            <person name="Gautier V."/>
            <person name="Ament-Velasquez S.L."/>
            <person name="Kruys A."/>
            <person name="Hutchinson M.I."/>
            <person name="Powell A.J."/>
            <person name="Barry K."/>
            <person name="Miller A.N."/>
            <person name="Grigoriev I.V."/>
            <person name="Debuchy R."/>
            <person name="Gladieux P."/>
            <person name="Hiltunen Thoren M."/>
            <person name="Johannesson H."/>
        </authorList>
    </citation>
    <scope>NUCLEOTIDE SEQUENCE</scope>
    <source>
        <strain evidence="1">CBS 955.72</strain>
    </source>
</reference>
<comment type="caution">
    <text evidence="1">The sequence shown here is derived from an EMBL/GenBank/DDBJ whole genome shotgun (WGS) entry which is preliminary data.</text>
</comment>
<accession>A0AAJ0H8K3</accession>
<gene>
    <name evidence="1" type="ORF">B0T25DRAFT_307753</name>
</gene>
<evidence type="ECO:0000313" key="1">
    <source>
        <dbReference type="EMBL" id="KAK3343789.1"/>
    </source>
</evidence>
<name>A0AAJ0H8K3_9PEZI</name>